<dbReference type="PANTHER" id="PTHR22935">
    <property type="entry name" value="PENICILLIN-BINDING PROTEIN"/>
    <property type="match status" value="1"/>
</dbReference>
<evidence type="ECO:0000256" key="2">
    <source>
        <dbReference type="SAM" id="SignalP"/>
    </source>
</evidence>
<name>A0A8T0GQB4_CERPU</name>
<comment type="similarity">
    <text evidence="1">Belongs to the beta-lactamase family.</text>
</comment>
<dbReference type="InterPro" id="IPR051478">
    <property type="entry name" value="Beta-lactamase-like_AB/R"/>
</dbReference>
<dbReference type="AlphaFoldDB" id="A0A8T0GQB4"/>
<accession>A0A8T0GQB4</accession>
<dbReference type="Gene3D" id="3.40.710.10">
    <property type="entry name" value="DD-peptidase/beta-lactamase superfamily"/>
    <property type="match status" value="1"/>
</dbReference>
<proteinExistence type="inferred from homology"/>
<comment type="caution">
    <text evidence="4">The sequence shown here is derived from an EMBL/GenBank/DDBJ whole genome shotgun (WGS) entry which is preliminary data.</text>
</comment>
<evidence type="ECO:0000313" key="5">
    <source>
        <dbReference type="Proteomes" id="UP000822688"/>
    </source>
</evidence>
<dbReference type="Proteomes" id="UP000822688">
    <property type="component" value="Chromosome 10"/>
</dbReference>
<keyword evidence="5" id="KW-1185">Reference proteome</keyword>
<evidence type="ECO:0000313" key="4">
    <source>
        <dbReference type="EMBL" id="KAG0559192.1"/>
    </source>
</evidence>
<dbReference type="InterPro" id="IPR001466">
    <property type="entry name" value="Beta-lactam-related"/>
</dbReference>
<keyword evidence="2" id="KW-0732">Signal</keyword>
<protein>
    <recommendedName>
        <fullName evidence="3">Beta-lactamase-related domain-containing protein</fullName>
    </recommendedName>
</protein>
<dbReference type="Pfam" id="PF00144">
    <property type="entry name" value="Beta-lactamase"/>
    <property type="match status" value="1"/>
</dbReference>
<feature type="chain" id="PRO_5035792520" description="Beta-lactamase-related domain-containing protein" evidence="2">
    <location>
        <begin position="28"/>
        <end position="534"/>
    </location>
</feature>
<sequence length="534" mass="58073">MRGVGMRAVLIVKSFLCLWLMIASSAAQCPSAAFSPSDVLQNFDQNTVTDRLAEHIASLDEKVPALFQGYGIDVHAVTVVYGNTTIYSTGMVDTPFRIASVTKVFTAMGALVLRQQGRLALDDPVKKFLPNFSVINPYGKQHDITLRELMGHLSGLPRELCAGSIFCGPEDEEDILRFIARMQLVRPPWSVIPTYSNLGFAVLGHAWEKATSPRQSWSEFVRNAILNPLDMHDTGLDFANVKLAPGNLGPKYPSNTSIGWVGPTGDMYSTALDLAKFLKFLLKPDEKLLSETAIREWTKPTTLFPDTSDPTNIWNGFAMPWELVSLTTTDNQSTTLITKGGAVGTYLSIIALHPDSQLGVSVLTSSPNTTLGLNGVSYPSVISSAILQDLIPAVQSIHSKLISSLYSGVYTCKRSQDPMVSPSFANVTYQVLGGSINVTAMAPGKALVADWNITVLQNGVEAHLNYSASLVLKSAAEHSFWAYARSCSLISAGLSYDVEIARPNFPGSVYQSVFRFEPGMKVVRWPGIGAECYK</sequence>
<evidence type="ECO:0000256" key="1">
    <source>
        <dbReference type="ARBA" id="ARBA00038473"/>
    </source>
</evidence>
<organism evidence="4 5">
    <name type="scientific">Ceratodon purpureus</name>
    <name type="common">Fire moss</name>
    <name type="synonym">Dicranum purpureum</name>
    <dbReference type="NCBI Taxonomy" id="3225"/>
    <lineage>
        <taxon>Eukaryota</taxon>
        <taxon>Viridiplantae</taxon>
        <taxon>Streptophyta</taxon>
        <taxon>Embryophyta</taxon>
        <taxon>Bryophyta</taxon>
        <taxon>Bryophytina</taxon>
        <taxon>Bryopsida</taxon>
        <taxon>Dicranidae</taxon>
        <taxon>Pseudoditrichales</taxon>
        <taxon>Ditrichaceae</taxon>
        <taxon>Ceratodon</taxon>
    </lineage>
</organism>
<dbReference type="InterPro" id="IPR012338">
    <property type="entry name" value="Beta-lactam/transpept-like"/>
</dbReference>
<feature type="domain" description="Beta-lactamase-related" evidence="3">
    <location>
        <begin position="65"/>
        <end position="368"/>
    </location>
</feature>
<feature type="signal peptide" evidence="2">
    <location>
        <begin position="1"/>
        <end position="27"/>
    </location>
</feature>
<dbReference type="PANTHER" id="PTHR22935:SF95">
    <property type="entry name" value="BETA-LACTAMASE-LIKE 1-RELATED"/>
    <property type="match status" value="1"/>
</dbReference>
<evidence type="ECO:0000259" key="3">
    <source>
        <dbReference type="Pfam" id="PF00144"/>
    </source>
</evidence>
<dbReference type="EMBL" id="CM026431">
    <property type="protein sequence ID" value="KAG0559192.1"/>
    <property type="molecule type" value="Genomic_DNA"/>
</dbReference>
<gene>
    <name evidence="4" type="ORF">KC19_10G085700</name>
</gene>
<dbReference type="SUPFAM" id="SSF56601">
    <property type="entry name" value="beta-lactamase/transpeptidase-like"/>
    <property type="match status" value="1"/>
</dbReference>
<reference evidence="4" key="1">
    <citation type="submission" date="2020-06" db="EMBL/GenBank/DDBJ databases">
        <title>WGS assembly of Ceratodon purpureus strain R40.</title>
        <authorList>
            <person name="Carey S.B."/>
            <person name="Jenkins J."/>
            <person name="Shu S."/>
            <person name="Lovell J.T."/>
            <person name="Sreedasyam A."/>
            <person name="Maumus F."/>
            <person name="Tiley G.P."/>
            <person name="Fernandez-Pozo N."/>
            <person name="Barry K."/>
            <person name="Chen C."/>
            <person name="Wang M."/>
            <person name="Lipzen A."/>
            <person name="Daum C."/>
            <person name="Saski C.A."/>
            <person name="Payton A.C."/>
            <person name="Mcbreen J.C."/>
            <person name="Conrad R.E."/>
            <person name="Kollar L.M."/>
            <person name="Olsson S."/>
            <person name="Huttunen S."/>
            <person name="Landis J.B."/>
            <person name="Wickett N.J."/>
            <person name="Johnson M.G."/>
            <person name="Rensing S.A."/>
            <person name="Grimwood J."/>
            <person name="Schmutz J."/>
            <person name="Mcdaniel S.F."/>
        </authorList>
    </citation>
    <scope>NUCLEOTIDE SEQUENCE</scope>
    <source>
        <strain evidence="4">R40</strain>
    </source>
</reference>